<evidence type="ECO:0000313" key="5">
    <source>
        <dbReference type="Proteomes" id="UP000011761"/>
    </source>
</evidence>
<evidence type="ECO:0000259" key="3">
    <source>
        <dbReference type="PROSITE" id="PS51387"/>
    </source>
</evidence>
<dbReference type="GO" id="GO:0071949">
    <property type="term" value="F:FAD binding"/>
    <property type="evidence" value="ECO:0007669"/>
    <property type="project" value="InterPro"/>
</dbReference>
<feature type="domain" description="FAD-binding PCMH-type" evidence="3">
    <location>
        <begin position="112"/>
        <end position="291"/>
    </location>
</feature>
<name>M2N4R6_BAUPA</name>
<dbReference type="InterPro" id="IPR016169">
    <property type="entry name" value="FAD-bd_PCMH_sub2"/>
</dbReference>
<dbReference type="Pfam" id="PF01565">
    <property type="entry name" value="FAD_binding_4"/>
    <property type="match status" value="1"/>
</dbReference>
<reference evidence="4 5" key="1">
    <citation type="journal article" date="2012" name="PLoS Pathog.">
        <title>Diverse lifestyles and strategies of plant pathogenesis encoded in the genomes of eighteen Dothideomycetes fungi.</title>
        <authorList>
            <person name="Ohm R.A."/>
            <person name="Feau N."/>
            <person name="Henrissat B."/>
            <person name="Schoch C.L."/>
            <person name="Horwitz B.A."/>
            <person name="Barry K.W."/>
            <person name="Condon B.J."/>
            <person name="Copeland A.C."/>
            <person name="Dhillon B."/>
            <person name="Glaser F."/>
            <person name="Hesse C.N."/>
            <person name="Kosti I."/>
            <person name="LaButti K."/>
            <person name="Lindquist E.A."/>
            <person name="Lucas S."/>
            <person name="Salamov A.A."/>
            <person name="Bradshaw R.E."/>
            <person name="Ciuffetti L."/>
            <person name="Hamelin R.C."/>
            <person name="Kema G.H.J."/>
            <person name="Lawrence C."/>
            <person name="Scott J.A."/>
            <person name="Spatafora J.W."/>
            <person name="Turgeon B.G."/>
            <person name="de Wit P.J.G.M."/>
            <person name="Zhong S."/>
            <person name="Goodwin S.B."/>
            <person name="Grigoriev I.V."/>
        </authorList>
    </citation>
    <scope>NUCLEOTIDE SEQUENCE [LARGE SCALE GENOMIC DNA]</scope>
    <source>
        <strain evidence="4 5">UAMH 10762</strain>
    </source>
</reference>
<dbReference type="InterPro" id="IPR036318">
    <property type="entry name" value="FAD-bd_PCMH-like_sf"/>
</dbReference>
<dbReference type="Pfam" id="PF08031">
    <property type="entry name" value="BBE"/>
    <property type="match status" value="1"/>
</dbReference>
<dbReference type="HOGENOM" id="CLU_018354_4_2_1"/>
<dbReference type="eggNOG" id="ENOG502R8I5">
    <property type="taxonomic scope" value="Eukaryota"/>
</dbReference>
<sequence>MLPERSLPDTLSPRGFLPTSSCRCFPGDLCWPSEAIWDAFNFTVGGRLVATVPLAAPCHYDQYAPYSNDTCANLQANWLWPQQHYDSSSSIMAPFFANQSCDPFTPPSAQCVIGTYVQYAVNVSSPADVIAGIAFATLFNIRLVIRNTGHDYNGKSTGAGALGLWMHHLKNISFSQWSDQYYNGTAIKLGAGVQAIEAYEAADAQGLQVVGGECPTVGIAGGYTQGGGHSALASKHGLAADQVLEWEVITGTGQYLIANRHQNSDLFWALSGGGGGTYGVTLSMTAKAHPDTPTSAMNLTFLSAGTTQDNYYSAIETFHASLPAIVDSGAMSVWYFTNQSFAISPITGPNISVPQLKVLMSPLETKLQQLNISYTSYYGQFSGYLKEYNAMQGPIEVGIAQYGGRLIPRSVVQHNNSALIQAYREINNLGGQFIGVGVNVSMANAGNPYNAVNPGWRTALIDTVLTTPWDFTAPWTQMLANQQLMTDVLVPKLAALTPNGSCYLNEGDFRQPDFQDVFYGSNYPKLLAIKNRYDPKHMFYATTAVGSEYWTPQANGTGRLCRS</sequence>
<proteinExistence type="inferred from homology"/>
<comment type="similarity">
    <text evidence="1">Belongs to the oxygen-dependent FAD-linked oxidoreductase family.</text>
</comment>
<dbReference type="PANTHER" id="PTHR13878:SF91">
    <property type="entry name" value="FAD BINDING DOMAIN PROTEIN (AFU_ORTHOLOGUE AFUA_6G12070)-RELATED"/>
    <property type="match status" value="1"/>
</dbReference>
<dbReference type="InterPro" id="IPR012951">
    <property type="entry name" value="BBE"/>
</dbReference>
<evidence type="ECO:0000313" key="4">
    <source>
        <dbReference type="EMBL" id="EMC98973.1"/>
    </source>
</evidence>
<dbReference type="PROSITE" id="PS51387">
    <property type="entry name" value="FAD_PCMH"/>
    <property type="match status" value="1"/>
</dbReference>
<keyword evidence="5" id="KW-1185">Reference proteome</keyword>
<accession>M2N4R6</accession>
<dbReference type="OrthoDB" id="9983560at2759"/>
<dbReference type="SUPFAM" id="SSF56176">
    <property type="entry name" value="FAD-binding/transporter-associated domain-like"/>
    <property type="match status" value="1"/>
</dbReference>
<dbReference type="KEGG" id="bcom:BAUCODRAFT_65846"/>
<dbReference type="InterPro" id="IPR050432">
    <property type="entry name" value="FAD-linked_Oxidoreductases_BP"/>
</dbReference>
<dbReference type="Gene3D" id="3.30.465.10">
    <property type="match status" value="2"/>
</dbReference>
<dbReference type="RefSeq" id="XP_007673771.1">
    <property type="nucleotide sequence ID" value="XM_007675581.1"/>
</dbReference>
<organism evidence="4 5">
    <name type="scientific">Baudoinia panamericana (strain UAMH 10762)</name>
    <name type="common">Angels' share fungus</name>
    <name type="synonym">Baudoinia compniacensis (strain UAMH 10762)</name>
    <dbReference type="NCBI Taxonomy" id="717646"/>
    <lineage>
        <taxon>Eukaryota</taxon>
        <taxon>Fungi</taxon>
        <taxon>Dikarya</taxon>
        <taxon>Ascomycota</taxon>
        <taxon>Pezizomycotina</taxon>
        <taxon>Dothideomycetes</taxon>
        <taxon>Dothideomycetidae</taxon>
        <taxon>Mycosphaerellales</taxon>
        <taxon>Teratosphaeriaceae</taxon>
        <taxon>Baudoinia</taxon>
    </lineage>
</organism>
<dbReference type="EMBL" id="KB445552">
    <property type="protein sequence ID" value="EMC98973.1"/>
    <property type="molecule type" value="Genomic_DNA"/>
</dbReference>
<evidence type="ECO:0000256" key="1">
    <source>
        <dbReference type="ARBA" id="ARBA00005466"/>
    </source>
</evidence>
<keyword evidence="2" id="KW-0560">Oxidoreductase</keyword>
<dbReference type="OMA" id="KPCTMGN"/>
<dbReference type="PANTHER" id="PTHR13878">
    <property type="entry name" value="GULONOLACTONE OXIDASE"/>
    <property type="match status" value="1"/>
</dbReference>
<evidence type="ECO:0000256" key="2">
    <source>
        <dbReference type="ARBA" id="ARBA00023002"/>
    </source>
</evidence>
<dbReference type="AlphaFoldDB" id="M2N4R6"/>
<dbReference type="InterPro" id="IPR016166">
    <property type="entry name" value="FAD-bd_PCMH"/>
</dbReference>
<dbReference type="GO" id="GO:0016491">
    <property type="term" value="F:oxidoreductase activity"/>
    <property type="evidence" value="ECO:0007669"/>
    <property type="project" value="UniProtKB-KW"/>
</dbReference>
<dbReference type="GeneID" id="19116234"/>
<protein>
    <recommendedName>
        <fullName evidence="3">FAD-binding PCMH-type domain-containing protein</fullName>
    </recommendedName>
</protein>
<dbReference type="Proteomes" id="UP000011761">
    <property type="component" value="Unassembled WGS sequence"/>
</dbReference>
<dbReference type="InterPro" id="IPR006094">
    <property type="entry name" value="Oxid_FAD_bind_N"/>
</dbReference>
<gene>
    <name evidence="4" type="ORF">BAUCODRAFT_65846</name>
</gene>